<evidence type="ECO:0000313" key="1">
    <source>
        <dbReference type="EMBL" id="HFC92840.1"/>
    </source>
</evidence>
<protein>
    <submittedName>
        <fullName evidence="1">DUF1249 domain-containing protein</fullName>
    </submittedName>
</protein>
<gene>
    <name evidence="1" type="ORF">ENJ51_08520</name>
</gene>
<dbReference type="Pfam" id="PF06853">
    <property type="entry name" value="DUF1249"/>
    <property type="match status" value="1"/>
</dbReference>
<organism evidence="1">
    <name type="scientific">Leucothrix mucor</name>
    <dbReference type="NCBI Taxonomy" id="45248"/>
    <lineage>
        <taxon>Bacteria</taxon>
        <taxon>Pseudomonadati</taxon>
        <taxon>Pseudomonadota</taxon>
        <taxon>Gammaproteobacteria</taxon>
        <taxon>Thiotrichales</taxon>
        <taxon>Thiotrichaceae</taxon>
        <taxon>Leucothrix</taxon>
    </lineage>
</organism>
<dbReference type="InterPro" id="IPR009659">
    <property type="entry name" value="DUF1249"/>
</dbReference>
<proteinExistence type="predicted"/>
<dbReference type="PANTHER" id="PTHR38774">
    <property type="entry name" value="CYTOPLASMIC PROTEIN-RELATED"/>
    <property type="match status" value="1"/>
</dbReference>
<reference evidence="1" key="1">
    <citation type="journal article" date="2020" name="mSystems">
        <title>Genome- and Community-Level Interaction Insights into Carbon Utilization and Element Cycling Functions of Hydrothermarchaeota in Hydrothermal Sediment.</title>
        <authorList>
            <person name="Zhou Z."/>
            <person name="Liu Y."/>
            <person name="Xu W."/>
            <person name="Pan J."/>
            <person name="Luo Z.H."/>
            <person name="Li M."/>
        </authorList>
    </citation>
    <scope>NUCLEOTIDE SEQUENCE [LARGE SCALE GENOMIC DNA]</scope>
    <source>
        <strain evidence="1">HyVt-493</strain>
    </source>
</reference>
<dbReference type="Proteomes" id="UP000885750">
    <property type="component" value="Unassembled WGS sequence"/>
</dbReference>
<dbReference type="AlphaFoldDB" id="A0A7V2WVH6"/>
<comment type="caution">
    <text evidence="1">The sequence shown here is derived from an EMBL/GenBank/DDBJ whole genome shotgun (WGS) entry which is preliminary data.</text>
</comment>
<dbReference type="PANTHER" id="PTHR38774:SF1">
    <property type="entry name" value="CYTOPLASMIC PROTEIN"/>
    <property type="match status" value="1"/>
</dbReference>
<sequence>MMILEKQKQPTFAPRPQSFADLMEMYEVNYIRLRLLCGDIRALPDESISILSTGGVPVRIKVLERAQHTTIFIMTYLFDNEEKRPDLKIQVYHDSRQADVVSRHCHFTKKNIRRWEKDTDSVLLCRWRLNRFLFKWINYLHRQGHSFKQ</sequence>
<dbReference type="EMBL" id="DRMS01000320">
    <property type="protein sequence ID" value="HFC92840.1"/>
    <property type="molecule type" value="Genomic_DNA"/>
</dbReference>
<name>A0A7V2WVH6_LEUMU</name>
<accession>A0A7V2WVH6</accession>